<accession>A0A433RTI8</accession>
<evidence type="ECO:0000256" key="2">
    <source>
        <dbReference type="ARBA" id="ARBA00022475"/>
    </source>
</evidence>
<keyword evidence="8" id="KW-1185">Reference proteome</keyword>
<evidence type="ECO:0000256" key="6">
    <source>
        <dbReference type="SAM" id="Phobius"/>
    </source>
</evidence>
<protein>
    <submittedName>
        <fullName evidence="7">Holin</fullName>
    </submittedName>
</protein>
<gene>
    <name evidence="7" type="ORF">QI30_10995</name>
</gene>
<comment type="caution">
    <text evidence="7">The sequence shown here is derived from an EMBL/GenBank/DDBJ whole genome shotgun (WGS) entry which is preliminary data.</text>
</comment>
<dbReference type="GO" id="GO:0005886">
    <property type="term" value="C:plasma membrane"/>
    <property type="evidence" value="ECO:0007669"/>
    <property type="project" value="UniProtKB-SubCell"/>
</dbReference>
<evidence type="ECO:0000256" key="5">
    <source>
        <dbReference type="ARBA" id="ARBA00023136"/>
    </source>
</evidence>
<evidence type="ECO:0000256" key="3">
    <source>
        <dbReference type="ARBA" id="ARBA00022692"/>
    </source>
</evidence>
<proteinExistence type="predicted"/>
<dbReference type="PANTHER" id="PTHR33931:SF2">
    <property type="entry name" value="HOLIN-LIKE PROTEIN CIDA"/>
    <property type="match status" value="1"/>
</dbReference>
<organism evidence="7 8">
    <name type="scientific">Candidatus Kurthia intestinigallinarum</name>
    <dbReference type="NCBI Taxonomy" id="1562256"/>
    <lineage>
        <taxon>Bacteria</taxon>
        <taxon>Bacillati</taxon>
        <taxon>Bacillota</taxon>
        <taxon>Bacilli</taxon>
        <taxon>Bacillales</taxon>
        <taxon>Caryophanaceae</taxon>
        <taxon>Kurthia</taxon>
    </lineage>
</organism>
<feature type="transmembrane region" description="Helical" evidence="6">
    <location>
        <begin position="59"/>
        <end position="78"/>
    </location>
</feature>
<dbReference type="AlphaFoldDB" id="A0A433RTI8"/>
<keyword evidence="5 6" id="KW-0472">Membrane</keyword>
<dbReference type="Proteomes" id="UP000288623">
    <property type="component" value="Unassembled WGS sequence"/>
</dbReference>
<keyword evidence="3 6" id="KW-0812">Transmembrane</keyword>
<sequence length="121" mass="13220">MKYLKIIIQIFVLYAFCWIGTVLVEWLHIPLPGSIIGLLLLLGCLLSGIMPAKFVKEGAGFLLPILTLLFIPVTVGIMNYPELLSGYGVILIVIVTISTLITLVLTGKLARKMEGNAHGRD</sequence>
<feature type="transmembrane region" description="Helical" evidence="6">
    <location>
        <begin position="35"/>
        <end position="52"/>
    </location>
</feature>
<dbReference type="EMBL" id="JTFC01000031">
    <property type="protein sequence ID" value="RUS55456.1"/>
    <property type="molecule type" value="Genomic_DNA"/>
</dbReference>
<dbReference type="RefSeq" id="WP_126990818.1">
    <property type="nucleotide sequence ID" value="NZ_JTFC01000031.1"/>
</dbReference>
<dbReference type="InterPro" id="IPR005538">
    <property type="entry name" value="LrgA/CidA"/>
</dbReference>
<dbReference type="PANTHER" id="PTHR33931">
    <property type="entry name" value="HOLIN-LIKE PROTEIN CIDA-RELATED"/>
    <property type="match status" value="1"/>
</dbReference>
<name>A0A433RTI8_9BACL</name>
<dbReference type="Pfam" id="PF03788">
    <property type="entry name" value="LrgA"/>
    <property type="match status" value="1"/>
</dbReference>
<evidence type="ECO:0000256" key="1">
    <source>
        <dbReference type="ARBA" id="ARBA00004651"/>
    </source>
</evidence>
<evidence type="ECO:0000313" key="7">
    <source>
        <dbReference type="EMBL" id="RUS55456.1"/>
    </source>
</evidence>
<reference evidence="7 8" key="1">
    <citation type="submission" date="2014-11" db="EMBL/GenBank/DDBJ databases">
        <title>Genome sequence and analysis of novel Kurthia sp.</title>
        <authorList>
            <person name="Lawson J.N."/>
            <person name="Gonzalez J.E."/>
            <person name="Rinauldi L."/>
            <person name="Xuan Z."/>
            <person name="Firman A."/>
            <person name="Shaddox L."/>
            <person name="Trudeau A."/>
            <person name="Shah S."/>
            <person name="Reiman D."/>
        </authorList>
    </citation>
    <scope>NUCLEOTIDE SEQUENCE [LARGE SCALE GENOMIC DNA]</scope>
    <source>
        <strain evidence="7 8">3B1D</strain>
    </source>
</reference>
<comment type="subcellular location">
    <subcellularLocation>
        <location evidence="1">Cell membrane</location>
        <topology evidence="1">Multi-pass membrane protein</topology>
    </subcellularLocation>
</comment>
<keyword evidence="4 6" id="KW-1133">Transmembrane helix</keyword>
<feature type="transmembrane region" description="Helical" evidence="6">
    <location>
        <begin position="7"/>
        <end position="29"/>
    </location>
</feature>
<evidence type="ECO:0000313" key="8">
    <source>
        <dbReference type="Proteomes" id="UP000288623"/>
    </source>
</evidence>
<feature type="transmembrane region" description="Helical" evidence="6">
    <location>
        <begin position="84"/>
        <end position="105"/>
    </location>
</feature>
<keyword evidence="2" id="KW-1003">Cell membrane</keyword>
<evidence type="ECO:0000256" key="4">
    <source>
        <dbReference type="ARBA" id="ARBA00022989"/>
    </source>
</evidence>